<evidence type="ECO:0000256" key="8">
    <source>
        <dbReference type="ARBA" id="ARBA00022562"/>
    </source>
</evidence>
<dbReference type="PROSITE" id="PS50158">
    <property type="entry name" value="ZF_CCHC"/>
    <property type="match status" value="2"/>
</dbReference>
<evidence type="ECO:0000259" key="30">
    <source>
        <dbReference type="PROSITE" id="PS50158"/>
    </source>
</evidence>
<keyword evidence="19" id="KW-1043">Host membrane</keyword>
<evidence type="ECO:0000256" key="7">
    <source>
        <dbReference type="ARBA" id="ARBA00022561"/>
    </source>
</evidence>
<dbReference type="InterPro" id="IPR001878">
    <property type="entry name" value="Znf_CCHC"/>
</dbReference>
<dbReference type="SMART" id="SM00343">
    <property type="entry name" value="ZnF_C2HC"/>
    <property type="match status" value="2"/>
</dbReference>
<keyword evidence="25" id="KW-0449">Lipoprotein</keyword>
<dbReference type="SUPFAM" id="SSF47836">
    <property type="entry name" value="Retroviral matrix proteins"/>
    <property type="match status" value="1"/>
</dbReference>
<name>Q56TR0_HV1</name>
<dbReference type="PANTHER" id="PTHR40389">
    <property type="entry name" value="ENDOGENOUS RETROVIRUS GROUP K MEMBER 24 GAG POLYPROTEIN-RELATED"/>
    <property type="match status" value="1"/>
</dbReference>
<reference evidence="31 32" key="1">
    <citation type="journal article" date="2002" name="AIDS">
        <title>High HIV-1 genetic diversity in Cuba.</title>
        <authorList>
            <person name="Cuevas M.T."/>
            <person name="Ruibal I."/>
            <person name="Villahermosa M.L."/>
            <person name="Diaz H."/>
            <person name="Delgado E."/>
            <person name="Parga E.V."/>
            <person name="Perez-Alvarez L."/>
            <person name="de Armas M.B."/>
            <person name="Cuevas L."/>
            <person name="Medrano L."/>
            <person name="Noa E."/>
            <person name="Osmanov S."/>
            <person name="Najera R."/>
            <person name="Thomson M.M."/>
        </authorList>
    </citation>
    <scope>NUCLEOTIDE SEQUENCE [LARGE SCALE GENOMIC DNA]</scope>
    <source>
        <strain evidence="31">CU29</strain>
    </source>
</reference>
<keyword evidence="22 28" id="KW-0543">Viral nucleoprotein</keyword>
<keyword evidence="12" id="KW-0519">Myristate</keyword>
<dbReference type="Pfam" id="PF08705">
    <property type="entry name" value="Gag_p6"/>
    <property type="match status" value="1"/>
</dbReference>
<evidence type="ECO:0000256" key="2">
    <source>
        <dbReference type="ARBA" id="ARBA00004560"/>
    </source>
</evidence>
<dbReference type="SUPFAM" id="SSF47943">
    <property type="entry name" value="Retrovirus capsid protein, N-terminal core domain"/>
    <property type="match status" value="1"/>
</dbReference>
<dbReference type="Pfam" id="PF00098">
    <property type="entry name" value="zf-CCHC"/>
    <property type="match status" value="2"/>
</dbReference>
<evidence type="ECO:0000256" key="14">
    <source>
        <dbReference type="ARBA" id="ARBA00022737"/>
    </source>
</evidence>
<keyword evidence="7 28" id="KW-0167">Capsid protein</keyword>
<evidence type="ECO:0000256" key="10">
    <source>
        <dbReference type="ARBA" id="ARBA00022612"/>
    </source>
</evidence>
<keyword evidence="18 28" id="KW-0946">Virion</keyword>
<keyword evidence="6" id="KW-0597">Phosphoprotein</keyword>
<feature type="domain" description="CCHC-type" evidence="30">
    <location>
        <begin position="414"/>
        <end position="429"/>
    </location>
</feature>
<feature type="region of interest" description="Disordered" evidence="29">
    <location>
        <begin position="107"/>
        <end position="132"/>
    </location>
</feature>
<dbReference type="InterPro" id="IPR045345">
    <property type="entry name" value="Gag_p24_C"/>
</dbReference>
<dbReference type="GO" id="GO:0075523">
    <property type="term" value="P:viral translational frameshifting"/>
    <property type="evidence" value="ECO:0007669"/>
    <property type="project" value="UniProtKB-KW"/>
</dbReference>
<dbReference type="SUPFAM" id="SSF57756">
    <property type="entry name" value="Retrovirus zinc finger-like domains"/>
    <property type="match status" value="1"/>
</dbReference>
<comment type="PTM">
    <molecule>Gag-Pol polyprotein</molecule>
    <text evidence="28">Specific enzymatic cleavages by the viral protease yield mature proteins.</text>
</comment>
<dbReference type="GO" id="GO:0039702">
    <property type="term" value="P:viral budding via host ESCRT complex"/>
    <property type="evidence" value="ECO:0007669"/>
    <property type="project" value="UniProtKB-KW"/>
</dbReference>
<keyword evidence="9 28" id="KW-0945">Host-virus interaction</keyword>
<dbReference type="FunFam" id="1.10.1200.30:FF:000001">
    <property type="entry name" value="Gag polyprotein"/>
    <property type="match status" value="1"/>
</dbReference>
<organismHost>
    <name type="scientific">Homo sapiens</name>
    <name type="common">Human</name>
    <dbReference type="NCBI Taxonomy" id="9606"/>
</organismHost>
<evidence type="ECO:0000256" key="22">
    <source>
        <dbReference type="ARBA" id="ARBA00023086"/>
    </source>
</evidence>
<gene>
    <name evidence="31" type="primary">gag</name>
</gene>
<keyword evidence="21" id="KW-1039">Host endosome</keyword>
<keyword evidence="24 28" id="KW-1035">Host cytoplasm</keyword>
<dbReference type="InterPro" id="IPR012344">
    <property type="entry name" value="Matrix_HIV/RSV_N"/>
</dbReference>
<evidence type="ECO:0000256" key="12">
    <source>
        <dbReference type="ARBA" id="ARBA00022707"/>
    </source>
</evidence>
<dbReference type="Gene3D" id="1.10.1200.30">
    <property type="match status" value="1"/>
</dbReference>
<dbReference type="InterPro" id="IPR050195">
    <property type="entry name" value="Primate_lentivir_Gag_pol-like"/>
</dbReference>
<keyword evidence="11" id="KW-1198">Viral budding</keyword>
<comment type="subcellular location">
    <subcellularLocation>
        <location evidence="1">Host cell membrane</location>
        <topology evidence="1">Lipid-anchor</topology>
    </subcellularLocation>
    <subcellularLocation>
        <location evidence="2">Host endosome</location>
        <location evidence="2">Host multivesicular body</location>
    </subcellularLocation>
    <subcellularLocation>
        <location evidence="26">Virion membrane</location>
        <topology evidence="26">Lipid-anchor</topology>
    </subcellularLocation>
    <subcellularLocation>
        <location evidence="28">Virion</location>
    </subcellularLocation>
    <subcellularLocation>
        <location evidence="28">Host cytoplasm</location>
    </subcellularLocation>
    <subcellularLocation>
        <location evidence="28">Host nucleus</location>
    </subcellularLocation>
</comment>
<dbReference type="Pfam" id="PF00607">
    <property type="entry name" value="Gag_p24"/>
    <property type="match status" value="1"/>
</dbReference>
<evidence type="ECO:0000256" key="11">
    <source>
        <dbReference type="ARBA" id="ARBA00022637"/>
    </source>
</evidence>
<keyword evidence="16 27" id="KW-0863">Zinc-finger</keyword>
<comment type="subcellular location">
    <molecule>Matrix protein p17</molecule>
    <subcellularLocation>
        <location evidence="28">Virion membrane</location>
        <topology evidence="28">Lipid-anchor</topology>
    </subcellularLocation>
    <subcellularLocation>
        <location evidence="28">Host nucleus</location>
    </subcellularLocation>
    <subcellularLocation>
        <location evidence="28">Host cytoplasm</location>
    </subcellularLocation>
</comment>
<dbReference type="Gene3D" id="1.10.150.90">
    <property type="entry name" value="Immunodeficiency lentiviruses, gag gene matrix protein p17"/>
    <property type="match status" value="1"/>
</dbReference>
<evidence type="ECO:0000256" key="6">
    <source>
        <dbReference type="ARBA" id="ARBA00022553"/>
    </source>
</evidence>
<keyword evidence="20 28" id="KW-0694">RNA-binding</keyword>
<evidence type="ECO:0000256" key="4">
    <source>
        <dbReference type="ARBA" id="ARBA00022462"/>
    </source>
</evidence>
<dbReference type="InterPro" id="IPR008916">
    <property type="entry name" value="Retrov_capsid_C"/>
</dbReference>
<dbReference type="GO" id="GO:0008270">
    <property type="term" value="F:zinc ion binding"/>
    <property type="evidence" value="ECO:0007669"/>
    <property type="project" value="UniProtKB-KW"/>
</dbReference>
<evidence type="ECO:0000256" key="29">
    <source>
        <dbReference type="SAM" id="MobiDB-lite"/>
    </source>
</evidence>
<dbReference type="Pfam" id="PF19317">
    <property type="entry name" value="Gag_p24_C"/>
    <property type="match status" value="1"/>
</dbReference>
<evidence type="ECO:0000256" key="16">
    <source>
        <dbReference type="ARBA" id="ARBA00022771"/>
    </source>
</evidence>
<evidence type="ECO:0000256" key="25">
    <source>
        <dbReference type="ARBA" id="ARBA00023288"/>
    </source>
</evidence>
<dbReference type="FunFam" id="1.10.375.10:FF:000001">
    <property type="entry name" value="Gag polyprotein"/>
    <property type="match status" value="1"/>
</dbReference>
<dbReference type="Gene3D" id="4.10.60.10">
    <property type="entry name" value="Zinc finger, CCHC-type"/>
    <property type="match status" value="1"/>
</dbReference>
<evidence type="ECO:0000256" key="3">
    <source>
        <dbReference type="ARBA" id="ARBA00008364"/>
    </source>
</evidence>
<evidence type="ECO:0000256" key="5">
    <source>
        <dbReference type="ARBA" id="ARBA00022511"/>
    </source>
</evidence>
<dbReference type="InterPro" id="IPR014817">
    <property type="entry name" value="Gag_p6"/>
</dbReference>
<keyword evidence="13 28" id="KW-0479">Metal-binding</keyword>
<evidence type="ECO:0000256" key="26">
    <source>
        <dbReference type="ARBA" id="ARBA00037826"/>
    </source>
</evidence>
<dbReference type="Gene3D" id="1.20.5.760">
    <property type="entry name" value="Single helix bin"/>
    <property type="match status" value="1"/>
</dbReference>
<accession>Q56TR0</accession>
<reference evidence="31 32" key="2">
    <citation type="journal article" date="2005" name="J. Acquir. Immune Defic. Syndr. Hum. Retrovirol.">
        <title>Identification of a novel HIV-1 circulating ADG intersubtype recombinant form (CRF19_cpx) in Cuba.</title>
        <authorList>
            <person name="Casado G."/>
            <person name="Thomson M.M."/>
            <person name="Sierra M."/>
            <person name="Najera R."/>
        </authorList>
    </citation>
    <scope>NUCLEOTIDE SEQUENCE [LARGE SCALE GENOMIC DNA]</scope>
    <source>
        <strain evidence="31">CU29</strain>
    </source>
</reference>
<comment type="similarity">
    <text evidence="3">Belongs to the primate lentivirus group gag polyprotein family.</text>
</comment>
<dbReference type="EMBL" id="AY588971">
    <property type="protein sequence ID" value="AAU45383.1"/>
    <property type="molecule type" value="Genomic_DNA"/>
</dbReference>
<keyword evidence="17 28" id="KW-0862">Zinc</keyword>
<dbReference type="InterPro" id="IPR010999">
    <property type="entry name" value="Retrovr_matrix"/>
</dbReference>
<evidence type="ECO:0000256" key="13">
    <source>
        <dbReference type="ARBA" id="ARBA00022723"/>
    </source>
</evidence>
<protein>
    <recommendedName>
        <fullName evidence="28">Gag polyprotein</fullName>
    </recommendedName>
    <component>
        <recommendedName>
            <fullName evidence="28">Matrix protein p17</fullName>
            <shortName evidence="28">MA</shortName>
        </recommendedName>
    </component>
</protein>
<dbReference type="Gene3D" id="1.10.375.10">
    <property type="entry name" value="Human Immunodeficiency Virus Type 1 Capsid Protein"/>
    <property type="match status" value="1"/>
</dbReference>
<sequence length="500" mass="55802">MGARASILRGGKLDRWEKIRLRPGGKKQYRLKHLVWASRELERFALNPGLLETAEGCQQIIEQLQSTLKTGSEELKSLYNAIAVLWCVHQRIDVKDTKEALDKIEEAQNKSKQKKQQATADTGNSSQVSQTSHIVQNLQGQMVHQALSPRTLNAWVKVIEEKAFNPEVIPMFSALSEGATPQDLNTMLNTVGGHQAAMQMLKETINEEAAEWDRLHPVHAGPVAPGQMREPRGSDIAGTTSTLQEQINWMTANPPIPVGEIYKRWIILGLNKIVRMYSPVSILDIRQGPKEPFRDYVDRFYKTLRAEQASQDVKNWMTETLLVQNANPDCKTILKALGPGATLEEMMTACQGVGGPSHKARVLAEAMSQATSTSAAIMMQRGNFKGPRKIVKCFNCGKEGHIAKNCRAPRKKGCWKCGKEGHQMKECTERQANFLGKIWPSHKGRPGNFLQSRPEPTAPPAESFGFGEEMTPSQKQKQTKEELYPLTSLRSLFGNDPLSQ</sequence>
<evidence type="ECO:0000256" key="21">
    <source>
        <dbReference type="ARBA" id="ARBA00023046"/>
    </source>
</evidence>
<dbReference type="Pfam" id="PF00540">
    <property type="entry name" value="Gag_p17"/>
    <property type="match status" value="1"/>
</dbReference>
<dbReference type="InterPro" id="IPR036875">
    <property type="entry name" value="Znf_CCHC_sf"/>
</dbReference>
<evidence type="ECO:0000256" key="23">
    <source>
        <dbReference type="ARBA" id="ARBA00023136"/>
    </source>
</evidence>
<feature type="compositionally biased region" description="Polar residues" evidence="29">
    <location>
        <begin position="118"/>
        <end position="132"/>
    </location>
</feature>
<evidence type="ECO:0000256" key="1">
    <source>
        <dbReference type="ARBA" id="ARBA00004425"/>
    </source>
</evidence>
<evidence type="ECO:0000256" key="17">
    <source>
        <dbReference type="ARBA" id="ARBA00022833"/>
    </source>
</evidence>
<evidence type="ECO:0000313" key="31">
    <source>
        <dbReference type="EMBL" id="AAU45383.1"/>
    </source>
</evidence>
<proteinExistence type="inferred from homology"/>
<dbReference type="Gene3D" id="6.10.250.390">
    <property type="match status" value="1"/>
</dbReference>
<evidence type="ECO:0000256" key="18">
    <source>
        <dbReference type="ARBA" id="ARBA00022844"/>
    </source>
</evidence>
<dbReference type="FunFam" id="4.10.60.10:FF:000001">
    <property type="entry name" value="Gag polyprotein"/>
    <property type="match status" value="1"/>
</dbReference>
<keyword evidence="5" id="KW-1032">Host cell membrane</keyword>
<dbReference type="SUPFAM" id="SSF47353">
    <property type="entry name" value="Retrovirus capsid dimerization domain-like"/>
    <property type="match status" value="1"/>
</dbReference>
<evidence type="ECO:0000256" key="27">
    <source>
        <dbReference type="PROSITE-ProRule" id="PRU00047"/>
    </source>
</evidence>
<evidence type="ECO:0000313" key="32">
    <source>
        <dbReference type="Proteomes" id="UP000168408"/>
    </source>
</evidence>
<dbReference type="InterPro" id="IPR000071">
    <property type="entry name" value="Lentvrl_matrix_N"/>
</dbReference>
<evidence type="ECO:0000256" key="24">
    <source>
        <dbReference type="ARBA" id="ARBA00023200"/>
    </source>
</evidence>
<evidence type="ECO:0000256" key="20">
    <source>
        <dbReference type="ARBA" id="ARBA00022884"/>
    </source>
</evidence>
<dbReference type="GO" id="GO:0042025">
    <property type="term" value="C:host cell nucleus"/>
    <property type="evidence" value="ECO:0007669"/>
    <property type="project" value="UniProtKB-SubCell"/>
</dbReference>
<keyword evidence="15" id="KW-0688">Ribosomal frameshifting</keyword>
<dbReference type="PRINTS" id="PR00234">
    <property type="entry name" value="HIV1MATRIX"/>
</dbReference>
<keyword evidence="23" id="KW-0472">Membrane</keyword>
<feature type="domain" description="CCHC-type" evidence="30">
    <location>
        <begin position="392"/>
        <end position="407"/>
    </location>
</feature>
<dbReference type="GO" id="GO:0055036">
    <property type="term" value="C:virion membrane"/>
    <property type="evidence" value="ECO:0007669"/>
    <property type="project" value="UniProtKB-SubCell"/>
</dbReference>
<dbReference type="Proteomes" id="UP000168408">
    <property type="component" value="Segment"/>
</dbReference>
<organism evidence="31 32">
    <name type="scientific">Human immunodeficiency virus type 1</name>
    <name type="common">HIV-1</name>
    <dbReference type="NCBI Taxonomy" id="11676"/>
    <lineage>
        <taxon>Viruses</taxon>
        <taxon>Riboviria</taxon>
        <taxon>Pararnavirae</taxon>
        <taxon>Artverviricota</taxon>
        <taxon>Revtraviricetes</taxon>
        <taxon>Ortervirales</taxon>
        <taxon>Retroviridae</taxon>
        <taxon>Orthoretrovirinae</taxon>
        <taxon>Lentivirus</taxon>
        <taxon>Lentivirus humimdef1</taxon>
    </lineage>
</organism>
<evidence type="ECO:0000256" key="28">
    <source>
        <dbReference type="RuleBase" id="RU004487"/>
    </source>
</evidence>
<dbReference type="GO" id="GO:0019013">
    <property type="term" value="C:viral nucleocapsid"/>
    <property type="evidence" value="ECO:0007669"/>
    <property type="project" value="UniProtKB-KW"/>
</dbReference>
<feature type="region of interest" description="Disordered" evidence="29">
    <location>
        <begin position="443"/>
        <end position="500"/>
    </location>
</feature>
<keyword evidence="8 28" id="KW-1048">Host nucleus</keyword>
<dbReference type="PANTHER" id="PTHR40389:SF4">
    <property type="match status" value="1"/>
</dbReference>
<evidence type="ECO:0000256" key="19">
    <source>
        <dbReference type="ARBA" id="ARBA00022870"/>
    </source>
</evidence>
<dbReference type="GO" id="GO:0003723">
    <property type="term" value="F:RNA binding"/>
    <property type="evidence" value="ECO:0007669"/>
    <property type="project" value="UniProtKB-KW"/>
</dbReference>
<evidence type="ECO:0000256" key="9">
    <source>
        <dbReference type="ARBA" id="ARBA00022581"/>
    </source>
</evidence>
<keyword evidence="4" id="KW-1187">Viral budding via the host ESCRT complexes</keyword>
<dbReference type="GO" id="GO:0020002">
    <property type="term" value="C:host cell plasma membrane"/>
    <property type="evidence" value="ECO:0007669"/>
    <property type="project" value="UniProtKB-SubCell"/>
</dbReference>
<dbReference type="GO" id="GO:0005198">
    <property type="term" value="F:structural molecule activity"/>
    <property type="evidence" value="ECO:0007669"/>
    <property type="project" value="InterPro"/>
</dbReference>
<dbReference type="GO" id="GO:0072494">
    <property type="term" value="C:host multivesicular body"/>
    <property type="evidence" value="ECO:0007669"/>
    <property type="project" value="UniProtKB-SubCell"/>
</dbReference>
<keyword evidence="10" id="KW-1188">Viral release from host cell</keyword>
<evidence type="ECO:0000256" key="15">
    <source>
        <dbReference type="ARBA" id="ARBA00022758"/>
    </source>
</evidence>
<dbReference type="InterPro" id="IPR008919">
    <property type="entry name" value="Retrov_capsid_N"/>
</dbReference>
<keyword evidence="14" id="KW-0677">Repeat</keyword>